<dbReference type="AlphaFoldDB" id="A0A2P5FDX9"/>
<organism evidence="2 3">
    <name type="scientific">Trema orientale</name>
    <name type="common">Charcoal tree</name>
    <name type="synonym">Celtis orientalis</name>
    <dbReference type="NCBI Taxonomy" id="63057"/>
    <lineage>
        <taxon>Eukaryota</taxon>
        <taxon>Viridiplantae</taxon>
        <taxon>Streptophyta</taxon>
        <taxon>Embryophyta</taxon>
        <taxon>Tracheophyta</taxon>
        <taxon>Spermatophyta</taxon>
        <taxon>Magnoliopsida</taxon>
        <taxon>eudicotyledons</taxon>
        <taxon>Gunneridae</taxon>
        <taxon>Pentapetalae</taxon>
        <taxon>rosids</taxon>
        <taxon>fabids</taxon>
        <taxon>Rosales</taxon>
        <taxon>Cannabaceae</taxon>
        <taxon>Trema</taxon>
    </lineage>
</organism>
<proteinExistence type="predicted"/>
<accession>A0A2P5FDX9</accession>
<evidence type="ECO:0000313" key="3">
    <source>
        <dbReference type="Proteomes" id="UP000237000"/>
    </source>
</evidence>
<evidence type="ECO:0000256" key="1">
    <source>
        <dbReference type="ARBA" id="ARBA00004123"/>
    </source>
</evidence>
<sequence>MAIPIGHTYRFMPTDEELCSYLWNKIHGYYIPPYTINTIEGGVYGHAPRYLDCYRKLLKFHTYQNNNKAHNRKQAQPTEWIMHEYRLASDTEWVVCRIKDKNIKKRKRTPIPVEDHAVGFQSNTLQSNNLIDNSGTLDELKGVEKIELDGLMNELDEFASILETVLKDNSAKIDELDGVEVYELEEGGFTSSLEEEVTVKNFTLEEFNSLLSTFDDNDFIDSNNAIMNEDQLLSTHQPSTIDVSQEDNPEDNEAMIEELLVSDGCYICTEVDQPAPMREAKLF</sequence>
<comment type="subcellular location">
    <subcellularLocation>
        <location evidence="1">Nucleus</location>
    </subcellularLocation>
</comment>
<dbReference type="Gene3D" id="2.170.150.80">
    <property type="entry name" value="NAC domain"/>
    <property type="match status" value="1"/>
</dbReference>
<name>A0A2P5FDX9_TREOI</name>
<dbReference type="GO" id="GO:0006355">
    <property type="term" value="P:regulation of DNA-templated transcription"/>
    <property type="evidence" value="ECO:0007669"/>
    <property type="project" value="InterPro"/>
</dbReference>
<dbReference type="EMBL" id="JXTC01000041">
    <property type="protein sequence ID" value="PON96000.1"/>
    <property type="molecule type" value="Genomic_DNA"/>
</dbReference>
<dbReference type="InterPro" id="IPR036093">
    <property type="entry name" value="NAC_dom_sf"/>
</dbReference>
<dbReference type="SUPFAM" id="SSF101941">
    <property type="entry name" value="NAC domain"/>
    <property type="match status" value="1"/>
</dbReference>
<dbReference type="OrthoDB" id="10322349at2759"/>
<dbReference type="PANTHER" id="PTHR31989">
    <property type="entry name" value="NAC DOMAIN-CONTAINING PROTEIN 82-RELATED"/>
    <property type="match status" value="1"/>
</dbReference>
<keyword evidence="3" id="KW-1185">Reference proteome</keyword>
<dbReference type="GO" id="GO:0005634">
    <property type="term" value="C:nucleus"/>
    <property type="evidence" value="ECO:0007669"/>
    <property type="project" value="UniProtKB-SubCell"/>
</dbReference>
<dbReference type="Proteomes" id="UP000237000">
    <property type="component" value="Unassembled WGS sequence"/>
</dbReference>
<evidence type="ECO:0000313" key="2">
    <source>
        <dbReference type="EMBL" id="PON96000.1"/>
    </source>
</evidence>
<dbReference type="InParanoid" id="A0A2P5FDX9"/>
<gene>
    <name evidence="2" type="ORF">TorRG33x02_082480</name>
</gene>
<comment type="caution">
    <text evidence="2">The sequence shown here is derived from an EMBL/GenBank/DDBJ whole genome shotgun (WGS) entry which is preliminary data.</text>
</comment>
<dbReference type="GO" id="GO:0003677">
    <property type="term" value="F:DNA binding"/>
    <property type="evidence" value="ECO:0007669"/>
    <property type="project" value="InterPro"/>
</dbReference>
<protein>
    <submittedName>
        <fullName evidence="2">NAC domain containing protein</fullName>
    </submittedName>
</protein>
<reference evidence="3" key="1">
    <citation type="submission" date="2016-06" db="EMBL/GenBank/DDBJ databases">
        <title>Parallel loss of symbiosis genes in relatives of nitrogen-fixing non-legume Parasponia.</title>
        <authorList>
            <person name="Van Velzen R."/>
            <person name="Holmer R."/>
            <person name="Bu F."/>
            <person name="Rutten L."/>
            <person name="Van Zeijl A."/>
            <person name="Liu W."/>
            <person name="Santuari L."/>
            <person name="Cao Q."/>
            <person name="Sharma T."/>
            <person name="Shen D."/>
            <person name="Roswanjaya Y."/>
            <person name="Wardhani T."/>
            <person name="Kalhor M.S."/>
            <person name="Jansen J."/>
            <person name="Van den Hoogen J."/>
            <person name="Gungor B."/>
            <person name="Hartog M."/>
            <person name="Hontelez J."/>
            <person name="Verver J."/>
            <person name="Yang W.-C."/>
            <person name="Schijlen E."/>
            <person name="Repin R."/>
            <person name="Schilthuizen M."/>
            <person name="Schranz E."/>
            <person name="Heidstra R."/>
            <person name="Miyata K."/>
            <person name="Fedorova E."/>
            <person name="Kohlen W."/>
            <person name="Bisseling T."/>
            <person name="Smit S."/>
            <person name="Geurts R."/>
        </authorList>
    </citation>
    <scope>NUCLEOTIDE SEQUENCE [LARGE SCALE GENOMIC DNA]</scope>
    <source>
        <strain evidence="3">cv. RG33-2</strain>
    </source>
</reference>